<dbReference type="FunFam" id="2.70.98.10:FF:000003">
    <property type="entry name" value="Aldose 1-epimerase"/>
    <property type="match status" value="1"/>
</dbReference>
<dbReference type="GO" id="GO:0005737">
    <property type="term" value="C:cytoplasm"/>
    <property type="evidence" value="ECO:0007669"/>
    <property type="project" value="UniProtKB-SubCell"/>
</dbReference>
<comment type="subunit">
    <text evidence="5">Monomer.</text>
</comment>
<dbReference type="InterPro" id="IPR014718">
    <property type="entry name" value="GH-type_carb-bd"/>
</dbReference>
<evidence type="ECO:0000313" key="18">
    <source>
        <dbReference type="EMBL" id="RMI13582.1"/>
    </source>
</evidence>
<dbReference type="Gene3D" id="2.70.98.10">
    <property type="match status" value="1"/>
</dbReference>
<keyword evidence="11 12" id="KW-0119">Carbohydrate metabolism</keyword>
<comment type="catalytic activity">
    <reaction evidence="1 12">
        <text>alpha-D-glucose = beta-D-glucose</text>
        <dbReference type="Rhea" id="RHEA:10264"/>
        <dbReference type="ChEBI" id="CHEBI:15903"/>
        <dbReference type="ChEBI" id="CHEBI:17925"/>
        <dbReference type="EC" id="5.1.3.3"/>
    </reaction>
</comment>
<evidence type="ECO:0000256" key="10">
    <source>
        <dbReference type="ARBA" id="ARBA00023235"/>
    </source>
</evidence>
<dbReference type="EMBL" id="RFFI01000013">
    <property type="protein sequence ID" value="RMI13582.1"/>
    <property type="molecule type" value="Genomic_DNA"/>
</dbReference>
<comment type="similarity">
    <text evidence="4 12">Belongs to the aldose epimerase family.</text>
</comment>
<keyword evidence="8" id="KW-0963">Cytoplasm</keyword>
<feature type="binding site" evidence="15">
    <location>
        <begin position="131"/>
        <end position="132"/>
    </location>
    <ligand>
        <name>beta-D-galactose</name>
        <dbReference type="ChEBI" id="CHEBI:27667"/>
    </ligand>
</feature>
<dbReference type="GO" id="GO:0004034">
    <property type="term" value="F:aldose 1-epimerase activity"/>
    <property type="evidence" value="ECO:0007669"/>
    <property type="project" value="UniProtKB-EC"/>
</dbReference>
<feature type="region of interest" description="Disordered" evidence="16">
    <location>
        <begin position="26"/>
        <end position="56"/>
    </location>
</feature>
<protein>
    <recommendedName>
        <fullName evidence="7 12">Aldose 1-epimerase</fullName>
        <ecNumber evidence="6 12">5.1.3.3</ecNumber>
    </recommendedName>
</protein>
<dbReference type="GO" id="GO:0033499">
    <property type="term" value="P:galactose catabolic process via UDP-galactose, Leloir pathway"/>
    <property type="evidence" value="ECO:0007669"/>
    <property type="project" value="TreeGrafter"/>
</dbReference>
<evidence type="ECO:0000256" key="1">
    <source>
        <dbReference type="ARBA" id="ARBA00001614"/>
    </source>
</evidence>
<evidence type="ECO:0000256" key="17">
    <source>
        <dbReference type="SAM" id="SignalP"/>
    </source>
</evidence>
<dbReference type="OrthoDB" id="9779408at2"/>
<comment type="pathway">
    <text evidence="3 12">Carbohydrate metabolism; hexose metabolism.</text>
</comment>
<comment type="subcellular location">
    <subcellularLocation>
        <location evidence="2">Cytoplasm</location>
    </subcellularLocation>
</comment>
<evidence type="ECO:0000256" key="14">
    <source>
        <dbReference type="PIRSR" id="PIRSR005096-2"/>
    </source>
</evidence>
<dbReference type="PIRSF" id="PIRSF005096">
    <property type="entry name" value="GALM"/>
    <property type="match status" value="1"/>
</dbReference>
<evidence type="ECO:0000256" key="5">
    <source>
        <dbReference type="ARBA" id="ARBA00011245"/>
    </source>
</evidence>
<feature type="active site" description="Proton acceptor" evidence="13">
    <location>
        <position position="369"/>
    </location>
</feature>
<evidence type="ECO:0000313" key="19">
    <source>
        <dbReference type="Proteomes" id="UP000269289"/>
    </source>
</evidence>
<dbReference type="AlphaFoldDB" id="A0A3M2JII6"/>
<comment type="caution">
    <text evidence="18">The sequence shown here is derived from an EMBL/GenBank/DDBJ whole genome shotgun (WGS) entry which is preliminary data.</text>
</comment>
<keyword evidence="19" id="KW-1185">Reference proteome</keyword>
<reference evidence="18 19" key="1">
    <citation type="submission" date="2018-10" db="EMBL/GenBank/DDBJ databases">
        <title>Isolation, diversity and antifungal activity of actinobacteria from wheat.</title>
        <authorList>
            <person name="Han C."/>
        </authorList>
    </citation>
    <scope>NUCLEOTIDE SEQUENCE [LARGE SCALE GENOMIC DNA]</scope>
    <source>
        <strain evidence="18 19">NEAU-YY56</strain>
    </source>
</reference>
<evidence type="ECO:0000256" key="16">
    <source>
        <dbReference type="SAM" id="MobiDB-lite"/>
    </source>
</evidence>
<evidence type="ECO:0000256" key="8">
    <source>
        <dbReference type="ARBA" id="ARBA00022490"/>
    </source>
</evidence>
<dbReference type="GO" id="GO:0006006">
    <property type="term" value="P:glucose metabolic process"/>
    <property type="evidence" value="ECO:0007669"/>
    <property type="project" value="TreeGrafter"/>
</dbReference>
<evidence type="ECO:0000256" key="13">
    <source>
        <dbReference type="PIRSR" id="PIRSR005096-1"/>
    </source>
</evidence>
<keyword evidence="9" id="KW-0597">Phosphoprotein</keyword>
<feature type="binding site" evidence="14">
    <location>
        <position position="303"/>
    </location>
    <ligand>
        <name>beta-D-galactose</name>
        <dbReference type="ChEBI" id="CHEBI:27667"/>
    </ligand>
</feature>
<dbReference type="InterPro" id="IPR047215">
    <property type="entry name" value="Galactose_mutarotase-like"/>
</dbReference>
<accession>A0A3M2JII6</accession>
<dbReference type="Pfam" id="PF01263">
    <property type="entry name" value="Aldose_epim"/>
    <property type="match status" value="1"/>
</dbReference>
<dbReference type="RefSeq" id="WP_122148171.1">
    <property type="nucleotide sequence ID" value="NZ_RFFI01000013.1"/>
</dbReference>
<dbReference type="EC" id="5.1.3.3" evidence="6 12"/>
<feature type="signal peptide" evidence="17">
    <location>
        <begin position="1"/>
        <end position="30"/>
    </location>
</feature>
<dbReference type="SUPFAM" id="SSF74650">
    <property type="entry name" value="Galactose mutarotase-like"/>
    <property type="match status" value="1"/>
</dbReference>
<dbReference type="NCBIfam" id="NF008277">
    <property type="entry name" value="PRK11055.1"/>
    <property type="match status" value="1"/>
</dbReference>
<dbReference type="Proteomes" id="UP000269289">
    <property type="component" value="Unassembled WGS sequence"/>
</dbReference>
<dbReference type="InterPro" id="IPR011013">
    <property type="entry name" value="Gal_mutarotase_sf_dom"/>
</dbReference>
<evidence type="ECO:0000256" key="6">
    <source>
        <dbReference type="ARBA" id="ARBA00013185"/>
    </source>
</evidence>
<dbReference type="UniPathway" id="UPA00242"/>
<feature type="active site" description="Proton donor" evidence="13">
    <location>
        <position position="231"/>
    </location>
</feature>
<name>A0A3M2JII6_9CELL</name>
<feature type="compositionally biased region" description="Polar residues" evidence="16">
    <location>
        <begin position="376"/>
        <end position="391"/>
    </location>
</feature>
<gene>
    <name evidence="18" type="ORF">EBM89_03865</name>
</gene>
<evidence type="ECO:0000256" key="11">
    <source>
        <dbReference type="ARBA" id="ARBA00023277"/>
    </source>
</evidence>
<dbReference type="CDD" id="cd09019">
    <property type="entry name" value="galactose_mutarotase_like"/>
    <property type="match status" value="1"/>
</dbReference>
<dbReference type="InterPro" id="IPR008183">
    <property type="entry name" value="Aldose_1/G6P_1-epimerase"/>
</dbReference>
<evidence type="ECO:0000256" key="9">
    <source>
        <dbReference type="ARBA" id="ARBA00022553"/>
    </source>
</evidence>
<dbReference type="InterPro" id="IPR018052">
    <property type="entry name" value="Ald1_epimerase_CS"/>
</dbReference>
<sequence>MRQLRRGLTGVVAPLAVAAVLVSGGPAAQGAEDSTDRWGGDKGGGHHDTATITSEPWGTIEDGTAVERYTLSNKGMTVRILTYGGIIQSLEVPDRRSNPVNVVLGFSDLQGYLDGNNPGPYFGALIGRYGNRIANGQFELDGTTYDLPINNDPNSLHGGFEGFDTKVWTATPIPGNRSVGLQLDYRSVDGEEGYPGNLDVQVTYTLTRDQKLEIHYTAETDAPTVVNLTNHTYWNLQGEGTSSILDHELTLPASGYTPVDSTLIPTGEIADVTDTPMDFRSATAVGERIREPFEQLLFGQGYDHNWVLDRPDDGSLQLAAQLRDPDSGRTLKMWTTEPGIQFYSGNFLDATLVGTSGQVYRQSDGLALETQHFPDSPNQPQFPSTTLRPGETYDTTTVFDLSRGRR</sequence>
<proteinExistence type="inferred from homology"/>
<dbReference type="GO" id="GO:0030246">
    <property type="term" value="F:carbohydrate binding"/>
    <property type="evidence" value="ECO:0007669"/>
    <property type="project" value="InterPro"/>
</dbReference>
<feature type="chain" id="PRO_5018140002" description="Aldose 1-epimerase" evidence="17">
    <location>
        <begin position="31"/>
        <end position="406"/>
    </location>
</feature>
<evidence type="ECO:0000256" key="12">
    <source>
        <dbReference type="PIRNR" id="PIRNR005096"/>
    </source>
</evidence>
<evidence type="ECO:0000256" key="4">
    <source>
        <dbReference type="ARBA" id="ARBA00006206"/>
    </source>
</evidence>
<evidence type="ECO:0000256" key="3">
    <source>
        <dbReference type="ARBA" id="ARBA00005028"/>
    </source>
</evidence>
<dbReference type="PROSITE" id="PS00545">
    <property type="entry name" value="ALDOSE_1_EPIMERASE"/>
    <property type="match status" value="1"/>
</dbReference>
<dbReference type="PANTHER" id="PTHR10091">
    <property type="entry name" value="ALDOSE-1-EPIMERASE"/>
    <property type="match status" value="1"/>
</dbReference>
<evidence type="ECO:0000256" key="2">
    <source>
        <dbReference type="ARBA" id="ARBA00004496"/>
    </source>
</evidence>
<keyword evidence="17" id="KW-0732">Signal</keyword>
<dbReference type="PANTHER" id="PTHR10091:SF0">
    <property type="entry name" value="GALACTOSE MUTAROTASE"/>
    <property type="match status" value="1"/>
</dbReference>
<organism evidence="18 19">
    <name type="scientific">Cellulomonas triticagri</name>
    <dbReference type="NCBI Taxonomy" id="2483352"/>
    <lineage>
        <taxon>Bacteria</taxon>
        <taxon>Bacillati</taxon>
        <taxon>Actinomycetota</taxon>
        <taxon>Actinomycetes</taxon>
        <taxon>Micrococcales</taxon>
        <taxon>Cellulomonadaceae</taxon>
        <taxon>Cellulomonas</taxon>
    </lineage>
</organism>
<feature type="binding site" evidence="15">
    <location>
        <begin position="231"/>
        <end position="233"/>
    </location>
    <ligand>
        <name>beta-D-galactose</name>
        <dbReference type="ChEBI" id="CHEBI:27667"/>
    </ligand>
</feature>
<feature type="region of interest" description="Disordered" evidence="16">
    <location>
        <begin position="372"/>
        <end position="391"/>
    </location>
</feature>
<keyword evidence="10 12" id="KW-0413">Isomerase</keyword>
<evidence type="ECO:0000256" key="15">
    <source>
        <dbReference type="PIRSR" id="PIRSR005096-3"/>
    </source>
</evidence>
<evidence type="ECO:0000256" key="7">
    <source>
        <dbReference type="ARBA" id="ARBA00014165"/>
    </source>
</evidence>
<feature type="compositionally biased region" description="Basic and acidic residues" evidence="16">
    <location>
        <begin position="34"/>
        <end position="49"/>
    </location>
</feature>
<dbReference type="InterPro" id="IPR015443">
    <property type="entry name" value="Aldose_1-epimerase"/>
</dbReference>